<evidence type="ECO:0008006" key="2">
    <source>
        <dbReference type="Google" id="ProtNLM"/>
    </source>
</evidence>
<gene>
    <name evidence="1" type="ORF">LEA_17366</name>
</gene>
<dbReference type="AlphaFoldDB" id="K1S1F4"/>
<organism evidence="1">
    <name type="scientific">human gut metagenome</name>
    <dbReference type="NCBI Taxonomy" id="408170"/>
    <lineage>
        <taxon>unclassified sequences</taxon>
        <taxon>metagenomes</taxon>
        <taxon>organismal metagenomes</taxon>
    </lineage>
</organism>
<proteinExistence type="predicted"/>
<accession>K1S1F4</accession>
<dbReference type="EMBL" id="AJWY01011890">
    <property type="protein sequence ID" value="EKC51498.1"/>
    <property type="molecule type" value="Genomic_DNA"/>
</dbReference>
<name>K1S1F4_9ZZZZ</name>
<protein>
    <recommendedName>
        <fullName evidence="2">DNA-binding protein</fullName>
    </recommendedName>
</protein>
<reference evidence="1" key="1">
    <citation type="journal article" date="2013" name="Environ. Microbiol.">
        <title>Microbiota from the distal guts of lean and obese adolescents exhibit partial functional redundancy besides clear differences in community structure.</title>
        <authorList>
            <person name="Ferrer M."/>
            <person name="Ruiz A."/>
            <person name="Lanza F."/>
            <person name="Haange S.B."/>
            <person name="Oberbach A."/>
            <person name="Till H."/>
            <person name="Bargiela R."/>
            <person name="Campoy C."/>
            <person name="Segura M.T."/>
            <person name="Richter M."/>
            <person name="von Bergen M."/>
            <person name="Seifert J."/>
            <person name="Suarez A."/>
        </authorList>
    </citation>
    <scope>NUCLEOTIDE SEQUENCE</scope>
</reference>
<sequence length="81" mass="9615">IRRTTKEVHKSRLKRRDEMRTNYMMTVDDVMNELGVKRSKAYSILKQLNDELAKEGYVAVRGKIPRLYWETKFYGCSQRAG</sequence>
<evidence type="ECO:0000313" key="1">
    <source>
        <dbReference type="EMBL" id="EKC51498.1"/>
    </source>
</evidence>
<comment type="caution">
    <text evidence="1">The sequence shown here is derived from an EMBL/GenBank/DDBJ whole genome shotgun (WGS) entry which is preliminary data.</text>
</comment>
<feature type="non-terminal residue" evidence="1">
    <location>
        <position position="1"/>
    </location>
</feature>